<evidence type="ECO:0000313" key="2">
    <source>
        <dbReference type="Proteomes" id="UP000230607"/>
    </source>
</evidence>
<dbReference type="Proteomes" id="UP000230607">
    <property type="component" value="Chromosome 1"/>
</dbReference>
<keyword evidence="2" id="KW-1185">Reference proteome</keyword>
<organism evidence="1 2">
    <name type="scientific">Candidatus Nitrosotalea okcheonensis</name>
    <dbReference type="NCBI Taxonomy" id="1903276"/>
    <lineage>
        <taxon>Archaea</taxon>
        <taxon>Nitrososphaerota</taxon>
        <taxon>Nitrososphaeria</taxon>
        <taxon>Nitrosotaleales</taxon>
        <taxon>Nitrosotaleaceae</taxon>
        <taxon>Nitrosotalea</taxon>
    </lineage>
</organism>
<proteinExistence type="predicted"/>
<dbReference type="AlphaFoldDB" id="A0A2H1FBU7"/>
<dbReference type="PROSITE" id="PS51257">
    <property type="entry name" value="PROKAR_LIPOPROTEIN"/>
    <property type="match status" value="1"/>
</dbReference>
<evidence type="ECO:0000313" key="1">
    <source>
        <dbReference type="EMBL" id="SMH70242.1"/>
    </source>
</evidence>
<reference evidence="2" key="1">
    <citation type="submission" date="2017-03" db="EMBL/GenBank/DDBJ databases">
        <authorList>
            <person name="Herbold C."/>
        </authorList>
    </citation>
    <scope>NUCLEOTIDE SEQUENCE [LARGE SCALE GENOMIC DNA]</scope>
</reference>
<sequence>MFPRFFSAFVSILSISSCYLLTNSSSLSLLLSGNHGSNLDLGQNKIENIIRLASKNNSLYKIVLVQSLKMLF</sequence>
<name>A0A2H1FBU7_9ARCH</name>
<protein>
    <recommendedName>
        <fullName evidence="3">Lipoprotein</fullName>
    </recommendedName>
</protein>
<accession>A0A2H1FBU7</accession>
<evidence type="ECO:0008006" key="3">
    <source>
        <dbReference type="Google" id="ProtNLM"/>
    </source>
</evidence>
<dbReference type="EMBL" id="LT841358">
    <property type="protein sequence ID" value="SMH70242.1"/>
    <property type="molecule type" value="Genomic_DNA"/>
</dbReference>
<gene>
    <name evidence="1" type="ORF">NCS_10049</name>
</gene>